<feature type="transmembrane region" description="Helical" evidence="5">
    <location>
        <begin position="135"/>
        <end position="152"/>
    </location>
</feature>
<evidence type="ECO:0000256" key="1">
    <source>
        <dbReference type="ARBA" id="ARBA00004141"/>
    </source>
</evidence>
<protein>
    <recommendedName>
        <fullName evidence="8">Major facilitator superfamily (MFS) profile domain-containing protein</fullName>
    </recommendedName>
</protein>
<feature type="transmembrane region" description="Helical" evidence="5">
    <location>
        <begin position="405"/>
        <end position="427"/>
    </location>
</feature>
<dbReference type="Proteomes" id="UP001345691">
    <property type="component" value="Unassembled WGS sequence"/>
</dbReference>
<evidence type="ECO:0000256" key="4">
    <source>
        <dbReference type="ARBA" id="ARBA00023136"/>
    </source>
</evidence>
<feature type="transmembrane region" description="Helical" evidence="5">
    <location>
        <begin position="216"/>
        <end position="241"/>
    </location>
</feature>
<feature type="transmembrane region" description="Helical" evidence="5">
    <location>
        <begin position="320"/>
        <end position="346"/>
    </location>
</feature>
<dbReference type="Pfam" id="PF07690">
    <property type="entry name" value="MFS_1"/>
    <property type="match status" value="1"/>
</dbReference>
<dbReference type="InterPro" id="IPR036259">
    <property type="entry name" value="MFS_trans_sf"/>
</dbReference>
<feature type="transmembrane region" description="Helical" evidence="5">
    <location>
        <begin position="470"/>
        <end position="488"/>
    </location>
</feature>
<feature type="transmembrane region" description="Helical" evidence="5">
    <location>
        <begin position="366"/>
        <end position="384"/>
    </location>
</feature>
<dbReference type="PANTHER" id="PTHR23502">
    <property type="entry name" value="MAJOR FACILITATOR SUPERFAMILY"/>
    <property type="match status" value="1"/>
</dbReference>
<proteinExistence type="predicted"/>
<evidence type="ECO:0000256" key="2">
    <source>
        <dbReference type="ARBA" id="ARBA00022692"/>
    </source>
</evidence>
<evidence type="ECO:0000256" key="3">
    <source>
        <dbReference type="ARBA" id="ARBA00022989"/>
    </source>
</evidence>
<dbReference type="SUPFAM" id="SSF103473">
    <property type="entry name" value="MFS general substrate transporter"/>
    <property type="match status" value="1"/>
</dbReference>
<feature type="transmembrane region" description="Helical" evidence="5">
    <location>
        <begin position="439"/>
        <end position="458"/>
    </location>
</feature>
<dbReference type="Gene3D" id="1.20.1250.20">
    <property type="entry name" value="MFS general substrate transporter like domains"/>
    <property type="match status" value="1"/>
</dbReference>
<feature type="transmembrane region" description="Helical" evidence="5">
    <location>
        <begin position="157"/>
        <end position="178"/>
    </location>
</feature>
<dbReference type="EMBL" id="JAVRRF010000011">
    <property type="protein sequence ID" value="KAK5060595.1"/>
    <property type="molecule type" value="Genomic_DNA"/>
</dbReference>
<dbReference type="PANTHER" id="PTHR23502:SF22">
    <property type="entry name" value="MAJOR FACILITATOR SUPERFAMILY (MFS) PROFILE DOMAIN-CONTAINING PROTEIN"/>
    <property type="match status" value="1"/>
</dbReference>
<evidence type="ECO:0008006" key="8">
    <source>
        <dbReference type="Google" id="ProtNLM"/>
    </source>
</evidence>
<evidence type="ECO:0000313" key="7">
    <source>
        <dbReference type="Proteomes" id="UP001345691"/>
    </source>
</evidence>
<feature type="transmembrane region" description="Helical" evidence="5">
    <location>
        <begin position="190"/>
        <end position="209"/>
    </location>
</feature>
<organism evidence="6 7">
    <name type="scientific">Exophiala sideris</name>
    <dbReference type="NCBI Taxonomy" id="1016849"/>
    <lineage>
        <taxon>Eukaryota</taxon>
        <taxon>Fungi</taxon>
        <taxon>Dikarya</taxon>
        <taxon>Ascomycota</taxon>
        <taxon>Pezizomycotina</taxon>
        <taxon>Eurotiomycetes</taxon>
        <taxon>Chaetothyriomycetidae</taxon>
        <taxon>Chaetothyriales</taxon>
        <taxon>Herpotrichiellaceae</taxon>
        <taxon>Exophiala</taxon>
    </lineage>
</organism>
<evidence type="ECO:0000313" key="6">
    <source>
        <dbReference type="EMBL" id="KAK5060595.1"/>
    </source>
</evidence>
<name>A0ABR0JC03_9EURO</name>
<keyword evidence="2 5" id="KW-0812">Transmembrane</keyword>
<feature type="transmembrane region" description="Helical" evidence="5">
    <location>
        <begin position="500"/>
        <end position="520"/>
    </location>
</feature>
<reference evidence="6 7" key="1">
    <citation type="submission" date="2023-08" db="EMBL/GenBank/DDBJ databases">
        <title>Black Yeasts Isolated from many extreme environments.</title>
        <authorList>
            <person name="Coleine C."/>
            <person name="Stajich J.E."/>
            <person name="Selbmann L."/>
        </authorList>
    </citation>
    <scope>NUCLEOTIDE SEQUENCE [LARGE SCALE GENOMIC DNA]</scope>
    <source>
        <strain evidence="6 7">CCFEE 6328</strain>
    </source>
</reference>
<keyword evidence="3 5" id="KW-1133">Transmembrane helix</keyword>
<feature type="transmembrane region" description="Helical" evidence="5">
    <location>
        <begin position="247"/>
        <end position="266"/>
    </location>
</feature>
<gene>
    <name evidence="6" type="ORF">LTR69_005912</name>
</gene>
<keyword evidence="7" id="KW-1185">Reference proteome</keyword>
<sequence length="533" mass="58944">MAEEYEPKTAIQSAQHGRVDHVDRAHRLDHVAVDAHDAELAGGEVLALVDTADEARIGHLKLAKDHHIVLLPQPTSSPDDPLNWSWMRKHLLLASLCLGSFQCDFTAGIISAVVLQGADWHTSPNTVNEASSLNILMIGAGGLIWVPVINFWGRAPVLFWTSFLGFAFTLGCAAAPNFSTYYAMRGLQSTFQSSYLSVGLAIVTDIFFFHEHARKIGIWIVFVLTAPYFGPIFANFMLYYLVEWRPVAWMIAAVSGLNFVLTPFLIDETYYDRAVPLENQPQRGNKISRILGIWQIRNHSYFVPVGTALLRYLKVCLKPLVVLSFFYFLLAYMWFIGTGIAAPILLLTPPSYGGYGFSNKAVACMYFAPLLGVILGESFGHFFNDWLALRYIKKHNGLFVPEVRLTSNFIATVFMIPGLVVLGQVLGKHLHWTGIAFGWGMYTFGACVTAVALFAYLADSYPTATGECSAILNFSRCIGGFAVGYFELPWGLKSGYSVSFGLQAALVGASVIFLIGFKLFGKTLRRWGGPVDH</sequence>
<comment type="subcellular location">
    <subcellularLocation>
        <location evidence="1">Membrane</location>
        <topology evidence="1">Multi-pass membrane protein</topology>
    </subcellularLocation>
</comment>
<accession>A0ABR0JC03</accession>
<feature type="transmembrane region" description="Helical" evidence="5">
    <location>
        <begin position="91"/>
        <end position="115"/>
    </location>
</feature>
<dbReference type="InterPro" id="IPR011701">
    <property type="entry name" value="MFS"/>
</dbReference>
<evidence type="ECO:0000256" key="5">
    <source>
        <dbReference type="SAM" id="Phobius"/>
    </source>
</evidence>
<keyword evidence="4 5" id="KW-0472">Membrane</keyword>
<comment type="caution">
    <text evidence="6">The sequence shown here is derived from an EMBL/GenBank/DDBJ whole genome shotgun (WGS) entry which is preliminary data.</text>
</comment>